<proteinExistence type="predicted"/>
<keyword evidence="3" id="KW-1185">Reference proteome</keyword>
<sequence>MLRSAKKATDGLGQQAHLPPICINRRYECRIHLDRKQCVPRAAEQRLESLLAATAVALLVEASLPSKLSYLCLAPKLANGAEVGATRVSMKLPLEYVSAPAIFLEPELSDAPGGCDRFIAASSGTDSSGLINLYLKNQAVSGAMATPYQMQIPQPLMVVSAVAEEGWRAGPPGRDLEPATRSQADGSGGSGRGSLAAADGGGGGSSPPSGVVESASLIVGGGLAGVAGVYFFASRGTRAAGDDASGSAPRTSGPASSGAAATQTAARAAVPTSEGRIEAPVQRGPYGAFDGISEERSYDGPPPRPGSASRRWNATQRQPAPSGASPAAAGSSPKPRPGPSPPQGGGRGPWPAASSPGVNAAPNAASPPYPDDAAEYTDAYPPPGPFYGPPPPWWREVYAEYDMYGGPYGPPPQYRGPAREEPPADADETVSGQASAPQDTYYYYHGAPGGYWGWDAARRRVSRPPYDGPYGGYDPAAAPPWPPAAPPSPPPSPQSRGFAGERASSSLGRNPWAVLEKEPSVPLDPRAATASKEPPLPSPYPTNARGTVAAADAQVSEPVAQKVSLTPASEKELSDLAGVDASLAQLQAQIDKLQGGGAVTSATSAAAANAAALTTEPDEQG</sequence>
<reference evidence="2 3" key="1">
    <citation type="journal article" date="2023" name="IScience">
        <title>Expanded male sex-determining region conserved during the evolution of homothallism in the green alga Volvox.</title>
        <authorList>
            <person name="Yamamoto K."/>
            <person name="Matsuzaki R."/>
            <person name="Mahakham W."/>
            <person name="Heman W."/>
            <person name="Sekimoto H."/>
            <person name="Kawachi M."/>
            <person name="Minakuchi Y."/>
            <person name="Toyoda A."/>
            <person name="Nozaki H."/>
        </authorList>
    </citation>
    <scope>NUCLEOTIDE SEQUENCE [LARGE SCALE GENOMIC DNA]</scope>
    <source>
        <strain evidence="2 3">NIES-4468</strain>
    </source>
</reference>
<feature type="compositionally biased region" description="Low complexity" evidence="1">
    <location>
        <begin position="306"/>
        <end position="333"/>
    </location>
</feature>
<feature type="non-terminal residue" evidence="2">
    <location>
        <position position="621"/>
    </location>
</feature>
<dbReference type="EMBL" id="BSDZ01000080">
    <property type="protein sequence ID" value="GLI68887.1"/>
    <property type="molecule type" value="Genomic_DNA"/>
</dbReference>
<feature type="compositionally biased region" description="Low complexity" evidence="1">
    <location>
        <begin position="244"/>
        <end position="269"/>
    </location>
</feature>
<evidence type="ECO:0000313" key="3">
    <source>
        <dbReference type="Proteomes" id="UP001165090"/>
    </source>
</evidence>
<evidence type="ECO:0000313" key="2">
    <source>
        <dbReference type="EMBL" id="GLI68887.1"/>
    </source>
</evidence>
<dbReference type="Proteomes" id="UP001165090">
    <property type="component" value="Unassembled WGS sequence"/>
</dbReference>
<accession>A0ABQ5SHU3</accession>
<feature type="region of interest" description="Disordered" evidence="1">
    <location>
        <begin position="168"/>
        <end position="209"/>
    </location>
</feature>
<gene>
    <name evidence="2" type="ORF">VaNZ11_013434</name>
</gene>
<feature type="region of interest" description="Disordered" evidence="1">
    <location>
        <begin position="463"/>
        <end position="566"/>
    </location>
</feature>
<name>A0ABQ5SHU3_9CHLO</name>
<comment type="caution">
    <text evidence="2">The sequence shown here is derived from an EMBL/GenBank/DDBJ whole genome shotgun (WGS) entry which is preliminary data.</text>
</comment>
<feature type="region of interest" description="Disordered" evidence="1">
    <location>
        <begin position="405"/>
        <end position="437"/>
    </location>
</feature>
<feature type="compositionally biased region" description="Low complexity" evidence="1">
    <location>
        <begin position="349"/>
        <end position="364"/>
    </location>
</feature>
<organism evidence="2 3">
    <name type="scientific">Volvox africanus</name>
    <dbReference type="NCBI Taxonomy" id="51714"/>
    <lineage>
        <taxon>Eukaryota</taxon>
        <taxon>Viridiplantae</taxon>
        <taxon>Chlorophyta</taxon>
        <taxon>core chlorophytes</taxon>
        <taxon>Chlorophyceae</taxon>
        <taxon>CS clade</taxon>
        <taxon>Chlamydomonadales</taxon>
        <taxon>Volvocaceae</taxon>
        <taxon>Volvox</taxon>
    </lineage>
</organism>
<evidence type="ECO:0000256" key="1">
    <source>
        <dbReference type="SAM" id="MobiDB-lite"/>
    </source>
</evidence>
<feature type="region of interest" description="Disordered" evidence="1">
    <location>
        <begin position="238"/>
        <end position="387"/>
    </location>
</feature>
<protein>
    <submittedName>
        <fullName evidence="2">Uncharacterized protein</fullName>
    </submittedName>
</protein>
<feature type="compositionally biased region" description="Pro residues" evidence="1">
    <location>
        <begin position="477"/>
        <end position="493"/>
    </location>
</feature>